<organism evidence="3 4">
    <name type="scientific">Haladaptatus pallidirubidus</name>
    <dbReference type="NCBI Taxonomy" id="1008152"/>
    <lineage>
        <taxon>Archaea</taxon>
        <taxon>Methanobacteriati</taxon>
        <taxon>Methanobacteriota</taxon>
        <taxon>Stenosarchaea group</taxon>
        <taxon>Halobacteria</taxon>
        <taxon>Halobacteriales</taxon>
        <taxon>Haladaptataceae</taxon>
        <taxon>Haladaptatus</taxon>
    </lineage>
</organism>
<gene>
    <name evidence="3" type="ORF">GCM10025751_03460</name>
</gene>
<comment type="caution">
    <text evidence="3">The sequence shown here is derived from an EMBL/GenBank/DDBJ whole genome shotgun (WGS) entry which is preliminary data.</text>
</comment>
<name>A0AAV3UBX9_9EURY</name>
<dbReference type="Proteomes" id="UP001501729">
    <property type="component" value="Unassembled WGS sequence"/>
</dbReference>
<dbReference type="RefSeq" id="WP_227775113.1">
    <property type="nucleotide sequence ID" value="NZ_BAABKX010000001.1"/>
</dbReference>
<feature type="region of interest" description="Disordered" evidence="1">
    <location>
        <begin position="1"/>
        <end position="20"/>
    </location>
</feature>
<sequence length="121" mass="13374">MVAQDEMDDFTERESSIDDRPSIRVVNAIAEHEETTPTEIRPVLYDIIDPDALDSLFSETQLGNPRSDGHVSFEYDGHEVTVYSDSKIEIEPLQGDSTESPESIGSVESFSSSSESTSNDN</sequence>
<evidence type="ECO:0000313" key="4">
    <source>
        <dbReference type="Proteomes" id="UP001501729"/>
    </source>
</evidence>
<dbReference type="GeneID" id="68615040"/>
<feature type="compositionally biased region" description="Basic and acidic residues" evidence="1">
    <location>
        <begin position="10"/>
        <end position="20"/>
    </location>
</feature>
<feature type="compositionally biased region" description="Low complexity" evidence="1">
    <location>
        <begin position="100"/>
        <end position="121"/>
    </location>
</feature>
<feature type="domain" description="Halobacterial output" evidence="2">
    <location>
        <begin position="18"/>
        <end position="92"/>
    </location>
</feature>
<protein>
    <recommendedName>
        <fullName evidence="2">Halobacterial output domain-containing protein</fullName>
    </recommendedName>
</protein>
<feature type="region of interest" description="Disordered" evidence="1">
    <location>
        <begin position="89"/>
        <end position="121"/>
    </location>
</feature>
<evidence type="ECO:0000259" key="2">
    <source>
        <dbReference type="Pfam" id="PF18545"/>
    </source>
</evidence>
<dbReference type="EMBL" id="BAABKX010000001">
    <property type="protein sequence ID" value="GAA5041356.1"/>
    <property type="molecule type" value="Genomic_DNA"/>
</dbReference>
<keyword evidence="4" id="KW-1185">Reference proteome</keyword>
<dbReference type="InterPro" id="IPR040624">
    <property type="entry name" value="HalOD1"/>
</dbReference>
<dbReference type="Pfam" id="PF18545">
    <property type="entry name" value="HalOD1"/>
    <property type="match status" value="1"/>
</dbReference>
<dbReference type="AlphaFoldDB" id="A0AAV3UBX9"/>
<reference evidence="3 4" key="1">
    <citation type="journal article" date="2019" name="Int. J. Syst. Evol. Microbiol.">
        <title>The Global Catalogue of Microorganisms (GCM) 10K type strain sequencing project: providing services to taxonomists for standard genome sequencing and annotation.</title>
        <authorList>
            <consortium name="The Broad Institute Genomics Platform"/>
            <consortium name="The Broad Institute Genome Sequencing Center for Infectious Disease"/>
            <person name="Wu L."/>
            <person name="Ma J."/>
        </authorList>
    </citation>
    <scope>NUCLEOTIDE SEQUENCE [LARGE SCALE GENOMIC DNA]</scope>
    <source>
        <strain evidence="3 4">JCM 17504</strain>
    </source>
</reference>
<evidence type="ECO:0000256" key="1">
    <source>
        <dbReference type="SAM" id="MobiDB-lite"/>
    </source>
</evidence>
<proteinExistence type="predicted"/>
<accession>A0AAV3UBX9</accession>
<evidence type="ECO:0000313" key="3">
    <source>
        <dbReference type="EMBL" id="GAA5041356.1"/>
    </source>
</evidence>